<feature type="transmembrane region" description="Helical" evidence="8">
    <location>
        <begin position="128"/>
        <end position="147"/>
    </location>
</feature>
<sequence length="304" mass="33446">MDVFVNIIIALFPLVALIALGYLLKRTQFIQDTFWGNSEKLNYFILFPILLFSNLASVNLDLNAIADMLLALCIITFSVSTLLWLLKRIYAIPPARFGVYLQSHIRFNTYIGLALMGTLYGAKGMQLFSMLIAVAIPLVNILSVMSFSQGEKGQLMKTIFSIIKNPLILGCVVGVLFNLSGLSLFAGMQSLLKILATMSLPLGLISVGAALQFKLLKLNLRQLTCNTVGRLIMMPCLAYVVCSWVGLATLESAIITTFFGLPTASAAYILTRYFQGDSQLMAGVISMQTLGFAVSFPLMMWLLY</sequence>
<feature type="transmembrane region" description="Helical" evidence="8">
    <location>
        <begin position="6"/>
        <end position="24"/>
    </location>
</feature>
<feature type="transmembrane region" description="Helical" evidence="8">
    <location>
        <begin position="167"/>
        <end position="188"/>
    </location>
</feature>
<feature type="transmembrane region" description="Helical" evidence="8">
    <location>
        <begin position="253"/>
        <end position="270"/>
    </location>
</feature>
<dbReference type="PANTHER" id="PTHR36838">
    <property type="entry name" value="AUXIN EFFLUX CARRIER FAMILY PROTEIN"/>
    <property type="match status" value="1"/>
</dbReference>
<evidence type="ECO:0000256" key="4">
    <source>
        <dbReference type="ARBA" id="ARBA00022475"/>
    </source>
</evidence>
<dbReference type="AlphaFoldDB" id="A0A1C3CZ94"/>
<name>A0A1C3CZ94_9GAMM</name>
<dbReference type="InterPro" id="IPR004776">
    <property type="entry name" value="Mem_transp_PIN-like"/>
</dbReference>
<evidence type="ECO:0000256" key="7">
    <source>
        <dbReference type="ARBA" id="ARBA00023136"/>
    </source>
</evidence>
<comment type="caution">
    <text evidence="9">The sequence shown here is derived from an EMBL/GenBank/DDBJ whole genome shotgun (WGS) entry which is preliminary data.</text>
</comment>
<gene>
    <name evidence="9" type="ORF">BBP83_14530</name>
</gene>
<dbReference type="GO" id="GO:0005886">
    <property type="term" value="C:plasma membrane"/>
    <property type="evidence" value="ECO:0007669"/>
    <property type="project" value="UniProtKB-SubCell"/>
</dbReference>
<dbReference type="GO" id="GO:0055085">
    <property type="term" value="P:transmembrane transport"/>
    <property type="evidence" value="ECO:0007669"/>
    <property type="project" value="InterPro"/>
</dbReference>
<dbReference type="Pfam" id="PF03547">
    <property type="entry name" value="Mem_trans"/>
    <property type="match status" value="1"/>
</dbReference>
<keyword evidence="5 8" id="KW-0812">Transmembrane</keyword>
<feature type="transmembrane region" description="Helical" evidence="8">
    <location>
        <begin position="282"/>
        <end position="303"/>
    </location>
</feature>
<feature type="transmembrane region" description="Helical" evidence="8">
    <location>
        <begin position="194"/>
        <end position="216"/>
    </location>
</feature>
<evidence type="ECO:0000256" key="8">
    <source>
        <dbReference type="SAM" id="Phobius"/>
    </source>
</evidence>
<evidence type="ECO:0000313" key="9">
    <source>
        <dbReference type="EMBL" id="ODA14081.1"/>
    </source>
</evidence>
<evidence type="ECO:0000256" key="1">
    <source>
        <dbReference type="ARBA" id="ARBA00004651"/>
    </source>
</evidence>
<keyword evidence="10" id="KW-1185">Reference proteome</keyword>
<dbReference type="Gene3D" id="1.20.1530.20">
    <property type="match status" value="1"/>
</dbReference>
<dbReference type="PANTHER" id="PTHR36838:SF4">
    <property type="entry name" value="AUXIN EFFLUX CARRIER FAMILY PROTEIN"/>
    <property type="match status" value="1"/>
</dbReference>
<organism evidence="9 10">
    <name type="scientific">Acinetobacter celticus</name>
    <dbReference type="NCBI Taxonomy" id="1891224"/>
    <lineage>
        <taxon>Bacteria</taxon>
        <taxon>Pseudomonadati</taxon>
        <taxon>Pseudomonadota</taxon>
        <taxon>Gammaproteobacteria</taxon>
        <taxon>Moraxellales</taxon>
        <taxon>Moraxellaceae</taxon>
        <taxon>Acinetobacter</taxon>
    </lineage>
</organism>
<feature type="transmembrane region" description="Helical" evidence="8">
    <location>
        <begin position="107"/>
        <end position="122"/>
    </location>
</feature>
<dbReference type="EMBL" id="MBDL01000004">
    <property type="protein sequence ID" value="ODA14081.1"/>
    <property type="molecule type" value="Genomic_DNA"/>
</dbReference>
<evidence type="ECO:0000256" key="2">
    <source>
        <dbReference type="ARBA" id="ARBA00010145"/>
    </source>
</evidence>
<keyword evidence="4" id="KW-1003">Cell membrane</keyword>
<protein>
    <submittedName>
        <fullName evidence="9">Transporter</fullName>
    </submittedName>
</protein>
<comment type="similarity">
    <text evidence="2">Belongs to the auxin efflux carrier (TC 2.A.69) family.</text>
</comment>
<keyword evidence="3" id="KW-0813">Transport</keyword>
<comment type="subcellular location">
    <subcellularLocation>
        <location evidence="1">Cell membrane</location>
        <topology evidence="1">Multi-pass membrane protein</topology>
    </subcellularLocation>
</comment>
<accession>A0A1C3CZ94</accession>
<keyword evidence="7 8" id="KW-0472">Membrane</keyword>
<proteinExistence type="inferred from homology"/>
<evidence type="ECO:0000313" key="10">
    <source>
        <dbReference type="Proteomes" id="UP000186553"/>
    </source>
</evidence>
<feature type="transmembrane region" description="Helical" evidence="8">
    <location>
        <begin position="228"/>
        <end position="247"/>
    </location>
</feature>
<dbReference type="InterPro" id="IPR038770">
    <property type="entry name" value="Na+/solute_symporter_sf"/>
</dbReference>
<evidence type="ECO:0000256" key="3">
    <source>
        <dbReference type="ARBA" id="ARBA00022448"/>
    </source>
</evidence>
<dbReference type="STRING" id="1891224.BBP83_14530"/>
<keyword evidence="6 8" id="KW-1133">Transmembrane helix</keyword>
<evidence type="ECO:0000256" key="6">
    <source>
        <dbReference type="ARBA" id="ARBA00022989"/>
    </source>
</evidence>
<feature type="transmembrane region" description="Helical" evidence="8">
    <location>
        <begin position="44"/>
        <end position="62"/>
    </location>
</feature>
<evidence type="ECO:0000256" key="5">
    <source>
        <dbReference type="ARBA" id="ARBA00022692"/>
    </source>
</evidence>
<reference evidence="9 10" key="1">
    <citation type="submission" date="2016-07" db="EMBL/GenBank/DDBJ databases">
        <title>Acinetobacter sp. ANC 4603.</title>
        <authorList>
            <person name="Radolfova-Krizova L."/>
            <person name="Nemec A."/>
        </authorList>
    </citation>
    <scope>NUCLEOTIDE SEQUENCE [LARGE SCALE GENOMIC DNA]</scope>
    <source>
        <strain evidence="9 10">ANC 4603</strain>
    </source>
</reference>
<feature type="transmembrane region" description="Helical" evidence="8">
    <location>
        <begin position="68"/>
        <end position="86"/>
    </location>
</feature>
<dbReference type="Proteomes" id="UP000186553">
    <property type="component" value="Unassembled WGS sequence"/>
</dbReference>